<sequence>MKNTAIIALCLGLAALVAGCVHPVLPVSTKPSGKKLVAALSPGLTGQSFKALSAKERGAALAAEYKALEYARAGETVRWGTEGQGAWGTVVPRSPYQVGSLNCRQYSHNFTIQGLPQTVYGSACRNPDGSWVLL</sequence>
<dbReference type="AlphaFoldDB" id="A0A1U9JVX7"/>
<evidence type="ECO:0000313" key="2">
    <source>
        <dbReference type="Proteomes" id="UP000188912"/>
    </source>
</evidence>
<dbReference type="EMBL" id="CP017315">
    <property type="protein sequence ID" value="AQS42037.1"/>
    <property type="molecule type" value="Genomic_DNA"/>
</dbReference>
<evidence type="ECO:0000313" key="1">
    <source>
        <dbReference type="EMBL" id="AQS42037.1"/>
    </source>
</evidence>
<accession>A0A1U9JVX7</accession>
<name>A0A1U9JVX7_9HYPH</name>
<keyword evidence="1" id="KW-0449">Lipoprotein</keyword>
<reference evidence="1 2" key="2">
    <citation type="journal article" date="2016" name="Sci. Rep.">
        <title>The genome of Rhizobiales bacteria in predatory ants reveals urease gene functions but no genes for nitrogen fixation.</title>
        <authorList>
            <person name="Neuvonen M.M."/>
            <person name="Tamarit D."/>
            <person name="Naslund K."/>
            <person name="Liebig J."/>
            <person name="Feldhaar H."/>
            <person name="Moran N.A."/>
            <person name="Guy L."/>
            <person name="Andersson S.G."/>
        </authorList>
    </citation>
    <scope>NUCLEOTIDE SEQUENCE [LARGE SCALE GENOMIC DNA]</scope>
    <source>
        <strain evidence="1 2">Hsal</strain>
    </source>
</reference>
<dbReference type="Proteomes" id="UP000188912">
    <property type="component" value="Chromosome"/>
</dbReference>
<dbReference type="STRING" id="1902579.BHV28_13540"/>
<keyword evidence="2" id="KW-1185">Reference proteome</keyword>
<organism evidence="1 2">
    <name type="scientific">Candidatus Tokpelaia hoelldobleri</name>
    <dbReference type="NCBI Taxonomy" id="1902579"/>
    <lineage>
        <taxon>Bacteria</taxon>
        <taxon>Pseudomonadati</taxon>
        <taxon>Pseudomonadota</taxon>
        <taxon>Alphaproteobacteria</taxon>
        <taxon>Hyphomicrobiales</taxon>
        <taxon>Candidatus Tokpelaia</taxon>
    </lineage>
</organism>
<protein>
    <submittedName>
        <fullName evidence="1">Outer membrane lipoprotein-related protein</fullName>
    </submittedName>
</protein>
<reference evidence="1 2" key="1">
    <citation type="journal article" date="2010" name="Science">
        <title>Genomic comparison of the ants Camponotus floridanus and Harpegnathos saltator.</title>
        <authorList>
            <person name="Bonasio R."/>
            <person name="Zhang G."/>
            <person name="Ye C."/>
            <person name="Mutti N.S."/>
            <person name="Fang X."/>
            <person name="Qin N."/>
            <person name="Donahue G."/>
            <person name="Yang P."/>
            <person name="Li Q."/>
            <person name="Li C."/>
            <person name="Zhang P."/>
            <person name="Huang Z."/>
            <person name="Berger S.L."/>
            <person name="Reinberg D."/>
            <person name="Wang J."/>
            <person name="Liebig J."/>
        </authorList>
    </citation>
    <scope>NUCLEOTIDE SEQUENCE [LARGE SCALE GENOMIC DNA]</scope>
    <source>
        <strain evidence="1 2">Hsal</strain>
    </source>
</reference>
<dbReference type="KEGG" id="thd:BHV28_13540"/>
<dbReference type="PROSITE" id="PS51257">
    <property type="entry name" value="PROKAR_LIPOPROTEIN"/>
    <property type="match status" value="1"/>
</dbReference>
<proteinExistence type="predicted"/>
<gene>
    <name evidence="1" type="ORF">BHV28_13540</name>
</gene>